<dbReference type="InterPro" id="IPR041019">
    <property type="entry name" value="TIG1_plexin"/>
</dbReference>
<dbReference type="Gene3D" id="2.60.40.10">
    <property type="entry name" value="Immunoglobulins"/>
    <property type="match status" value="2"/>
</dbReference>
<name>A0A162NU14_9CRUS</name>
<evidence type="ECO:0000313" key="5">
    <source>
        <dbReference type="Proteomes" id="UP000076858"/>
    </source>
</evidence>
<evidence type="ECO:0000313" key="4">
    <source>
        <dbReference type="EMBL" id="KZS18263.1"/>
    </source>
</evidence>
<dbReference type="Pfam" id="PF17960">
    <property type="entry name" value="TIG_plexin"/>
    <property type="match status" value="1"/>
</dbReference>
<evidence type="ECO:0000256" key="1">
    <source>
        <dbReference type="ARBA" id="ARBA00023180"/>
    </source>
</evidence>
<dbReference type="Pfam" id="PF18020">
    <property type="entry name" value="TIG_2"/>
    <property type="match status" value="1"/>
</dbReference>
<feature type="domain" description="PSI" evidence="3">
    <location>
        <begin position="101"/>
        <end position="157"/>
    </location>
</feature>
<dbReference type="InterPro" id="IPR041362">
    <property type="entry name" value="TIG2_plexin"/>
</dbReference>
<dbReference type="GO" id="GO:0030334">
    <property type="term" value="P:regulation of cell migration"/>
    <property type="evidence" value="ECO:0007669"/>
    <property type="project" value="TreeGrafter"/>
</dbReference>
<protein>
    <submittedName>
        <fullName evidence="4">Plexin-A4</fullName>
    </submittedName>
</protein>
<dbReference type="GO" id="GO:0005886">
    <property type="term" value="C:plasma membrane"/>
    <property type="evidence" value="ECO:0007669"/>
    <property type="project" value="TreeGrafter"/>
</dbReference>
<organism evidence="4 5">
    <name type="scientific">Daphnia magna</name>
    <dbReference type="NCBI Taxonomy" id="35525"/>
    <lineage>
        <taxon>Eukaryota</taxon>
        <taxon>Metazoa</taxon>
        <taxon>Ecdysozoa</taxon>
        <taxon>Arthropoda</taxon>
        <taxon>Crustacea</taxon>
        <taxon>Branchiopoda</taxon>
        <taxon>Diplostraca</taxon>
        <taxon>Cladocera</taxon>
        <taxon>Anomopoda</taxon>
        <taxon>Daphniidae</taxon>
        <taxon>Daphnia</taxon>
    </lineage>
</organism>
<dbReference type="GO" id="GO:0002116">
    <property type="term" value="C:semaphorin receptor complex"/>
    <property type="evidence" value="ECO:0007669"/>
    <property type="project" value="TreeGrafter"/>
</dbReference>
<dbReference type="STRING" id="35525.A0A162NU14"/>
<dbReference type="GO" id="GO:0008360">
    <property type="term" value="P:regulation of cell shape"/>
    <property type="evidence" value="ECO:0007669"/>
    <property type="project" value="TreeGrafter"/>
</dbReference>
<comment type="caution">
    <text evidence="4">The sequence shown here is derived from an EMBL/GenBank/DDBJ whole genome shotgun (WGS) entry which is preliminary data.</text>
</comment>
<dbReference type="GO" id="GO:0008045">
    <property type="term" value="P:motor neuron axon guidance"/>
    <property type="evidence" value="ECO:0007669"/>
    <property type="project" value="TreeGrafter"/>
</dbReference>
<gene>
    <name evidence="4" type="ORF">APZ42_015601</name>
</gene>
<reference evidence="4 5" key="1">
    <citation type="submission" date="2016-03" db="EMBL/GenBank/DDBJ databases">
        <title>EvidentialGene: Evidence-directed Construction of Genes on Genomes.</title>
        <authorList>
            <person name="Gilbert D.G."/>
            <person name="Choi J.-H."/>
            <person name="Mockaitis K."/>
            <person name="Colbourne J."/>
            <person name="Pfrender M."/>
        </authorList>
    </citation>
    <scope>NUCLEOTIDE SEQUENCE [LARGE SCALE GENOMIC DNA]</scope>
    <source>
        <strain evidence="4 5">Xinb3</strain>
        <tissue evidence="4">Complete organism</tissue>
    </source>
</reference>
<dbReference type="PANTHER" id="PTHR22625:SF44">
    <property type="entry name" value="PLEXIN-B"/>
    <property type="match status" value="1"/>
</dbReference>
<evidence type="ECO:0000256" key="2">
    <source>
        <dbReference type="SAM" id="Phobius"/>
    </source>
</evidence>
<dbReference type="InterPro" id="IPR031148">
    <property type="entry name" value="Plexin"/>
</dbReference>
<evidence type="ECO:0000259" key="3">
    <source>
        <dbReference type="SMART" id="SM00423"/>
    </source>
</evidence>
<dbReference type="PANTHER" id="PTHR22625">
    <property type="entry name" value="PLEXIN"/>
    <property type="match status" value="1"/>
</dbReference>
<dbReference type="SMART" id="SM00423">
    <property type="entry name" value="PSI"/>
    <property type="match status" value="1"/>
</dbReference>
<sequence>VQLTIRTLPDLPLGAKYKCVFGDADPIDATVTATGLSCPTPDLQSRPAIPTSSVSAANSVLTPSLTGSNQNTVTDHVLVPLSVRSSETNKDFVSRNFAYYDCSRHTTCSSCVKAQWACNWCVHENRCTHNASTCQRTVVSGENNPAHLMTHGAAYCPRLKRPSDEDDLVPSGVARELVLEAENLPHPQAGHAGFQCLVDIEGAKMAIGARIEAGRYVVCDKTTVLLSSVAFFLFLPFVFVWFRLTFGSHAVGFRPTKCCFISKLYDGGCST</sequence>
<feature type="transmembrane region" description="Helical" evidence="2">
    <location>
        <begin position="224"/>
        <end position="244"/>
    </location>
</feature>
<keyword evidence="2" id="KW-1133">Transmembrane helix</keyword>
<proteinExistence type="predicted"/>
<dbReference type="GO" id="GO:0050772">
    <property type="term" value="P:positive regulation of axonogenesis"/>
    <property type="evidence" value="ECO:0007669"/>
    <property type="project" value="TreeGrafter"/>
</dbReference>
<feature type="non-terminal residue" evidence="4">
    <location>
        <position position="1"/>
    </location>
</feature>
<dbReference type="Pfam" id="PF24479">
    <property type="entry name" value="PSI_PlexinA-B"/>
    <property type="match status" value="1"/>
</dbReference>
<keyword evidence="2" id="KW-0812">Transmembrane</keyword>
<dbReference type="Proteomes" id="UP000076858">
    <property type="component" value="Unassembled WGS sequence"/>
</dbReference>
<dbReference type="GO" id="GO:0097374">
    <property type="term" value="P:sensory neuron axon guidance"/>
    <property type="evidence" value="ECO:0007669"/>
    <property type="project" value="TreeGrafter"/>
</dbReference>
<keyword evidence="5" id="KW-1185">Reference proteome</keyword>
<dbReference type="AlphaFoldDB" id="A0A162NU14"/>
<keyword evidence="1" id="KW-0325">Glycoprotein</keyword>
<dbReference type="InterPro" id="IPR016201">
    <property type="entry name" value="PSI"/>
</dbReference>
<dbReference type="GO" id="GO:0017154">
    <property type="term" value="F:semaphorin receptor activity"/>
    <property type="evidence" value="ECO:0007669"/>
    <property type="project" value="InterPro"/>
</dbReference>
<keyword evidence="2" id="KW-0472">Membrane</keyword>
<dbReference type="GO" id="GO:0007162">
    <property type="term" value="P:negative regulation of cell adhesion"/>
    <property type="evidence" value="ECO:0007669"/>
    <property type="project" value="TreeGrafter"/>
</dbReference>
<accession>A0A162NU14</accession>
<dbReference type="FunFam" id="2.60.40.10:FF:000868">
    <property type="entry name" value="Plexin D1"/>
    <property type="match status" value="1"/>
</dbReference>
<dbReference type="InterPro" id="IPR013783">
    <property type="entry name" value="Ig-like_fold"/>
</dbReference>
<dbReference type="EMBL" id="LRGB01000543">
    <property type="protein sequence ID" value="KZS18263.1"/>
    <property type="molecule type" value="Genomic_DNA"/>
</dbReference>